<dbReference type="AlphaFoldDB" id="A0AAW2QZC7"/>
<comment type="caution">
    <text evidence="1">The sequence shown here is derived from an EMBL/GenBank/DDBJ whole genome shotgun (WGS) entry which is preliminary data.</text>
</comment>
<sequence length="464" mass="53429">MLNGDNFFRLEISSFLTLGCMDLDLAFRVDEPPIPTDSRTPTEKASYELLERSNPLSLAHKKAYKQRIRVQSQNALKSVREHIMHMRDIAAQLKLLEVDISEPFLVHLILNSLRKEKTRHKKKDCRKYKKWLEKKARNAKFLEDLETSGSNIPRKEVFEEDQVSSKTFGELTFYPDENAEIRRSSRVKKYAISSVYLQESDFDIGLEKDPTSFSQAMSSENSNLWHNVVKEEIASMDKNQVWELTKLPEGAKPVCTIPDIAFAIGMLGRYQSNLGIEHWEAAKKVMRDLQGTKDFQLIYKHTKNLEVVGYSDSDFAGCLDTHKSTSRYIFLLANRAMSWKSTKQTITASSTMEAEFVACYEVTSQALWLRHFITGLKIVDSIFRPIQIFCDNSAAIFFSKNNKSGSRNKHIDIKYFVVREKVNKKEIVIQHIRTELMVADPITKALSSNSYKNHVDRMSLVNPM</sequence>
<dbReference type="EMBL" id="JACGWM010000005">
    <property type="protein sequence ID" value="KAL0373177.1"/>
    <property type="molecule type" value="Genomic_DNA"/>
</dbReference>
<organism evidence="1">
    <name type="scientific">Sesamum calycinum</name>
    <dbReference type="NCBI Taxonomy" id="2727403"/>
    <lineage>
        <taxon>Eukaryota</taxon>
        <taxon>Viridiplantae</taxon>
        <taxon>Streptophyta</taxon>
        <taxon>Embryophyta</taxon>
        <taxon>Tracheophyta</taxon>
        <taxon>Spermatophyta</taxon>
        <taxon>Magnoliopsida</taxon>
        <taxon>eudicotyledons</taxon>
        <taxon>Gunneridae</taxon>
        <taxon>Pentapetalae</taxon>
        <taxon>asterids</taxon>
        <taxon>lamiids</taxon>
        <taxon>Lamiales</taxon>
        <taxon>Pedaliaceae</taxon>
        <taxon>Sesamum</taxon>
    </lineage>
</organism>
<reference evidence="1" key="1">
    <citation type="submission" date="2020-06" db="EMBL/GenBank/DDBJ databases">
        <authorList>
            <person name="Li T."/>
            <person name="Hu X."/>
            <person name="Zhang T."/>
            <person name="Song X."/>
            <person name="Zhang H."/>
            <person name="Dai N."/>
            <person name="Sheng W."/>
            <person name="Hou X."/>
            <person name="Wei L."/>
        </authorList>
    </citation>
    <scope>NUCLEOTIDE SEQUENCE</scope>
    <source>
        <strain evidence="1">KEN8</strain>
        <tissue evidence="1">Leaf</tissue>
    </source>
</reference>
<gene>
    <name evidence="1" type="ORF">Scaly_0999300</name>
</gene>
<name>A0AAW2QZC7_9LAMI</name>
<proteinExistence type="predicted"/>
<accession>A0AAW2QZC7</accession>
<dbReference type="PANTHER" id="PTHR11439">
    <property type="entry name" value="GAG-POL-RELATED RETROTRANSPOSON"/>
    <property type="match status" value="1"/>
</dbReference>
<dbReference type="CDD" id="cd09272">
    <property type="entry name" value="RNase_HI_RT_Ty1"/>
    <property type="match status" value="1"/>
</dbReference>
<protein>
    <submittedName>
        <fullName evidence="1">Secreted RxLR effector protein</fullName>
    </submittedName>
</protein>
<evidence type="ECO:0000313" key="1">
    <source>
        <dbReference type="EMBL" id="KAL0373177.1"/>
    </source>
</evidence>
<reference evidence="1" key="2">
    <citation type="journal article" date="2024" name="Plant">
        <title>Genomic evolution and insights into agronomic trait innovations of Sesamum species.</title>
        <authorList>
            <person name="Miao H."/>
            <person name="Wang L."/>
            <person name="Qu L."/>
            <person name="Liu H."/>
            <person name="Sun Y."/>
            <person name="Le M."/>
            <person name="Wang Q."/>
            <person name="Wei S."/>
            <person name="Zheng Y."/>
            <person name="Lin W."/>
            <person name="Duan Y."/>
            <person name="Cao H."/>
            <person name="Xiong S."/>
            <person name="Wang X."/>
            <person name="Wei L."/>
            <person name="Li C."/>
            <person name="Ma Q."/>
            <person name="Ju M."/>
            <person name="Zhao R."/>
            <person name="Li G."/>
            <person name="Mu C."/>
            <person name="Tian Q."/>
            <person name="Mei H."/>
            <person name="Zhang T."/>
            <person name="Gao T."/>
            <person name="Zhang H."/>
        </authorList>
    </citation>
    <scope>NUCLEOTIDE SEQUENCE</scope>
    <source>
        <strain evidence="1">KEN8</strain>
    </source>
</reference>
<dbReference type="PANTHER" id="PTHR11439:SF467">
    <property type="entry name" value="INTEGRASE CATALYTIC DOMAIN-CONTAINING PROTEIN"/>
    <property type="match status" value="1"/>
</dbReference>